<gene>
    <name evidence="1" type="ORF">E4634_17725</name>
</gene>
<dbReference type="RefSeq" id="WP_135446009.1">
    <property type="nucleotide sequence ID" value="NZ_SRLE01000013.1"/>
</dbReference>
<dbReference type="AlphaFoldDB" id="A0A4Z0LVR5"/>
<evidence type="ECO:0000313" key="2">
    <source>
        <dbReference type="Proteomes" id="UP000298050"/>
    </source>
</evidence>
<protein>
    <recommendedName>
        <fullName evidence="3">Tryptophan synthase subunit beta like protein</fullName>
    </recommendedName>
</protein>
<proteinExistence type="predicted"/>
<evidence type="ECO:0008006" key="3">
    <source>
        <dbReference type="Google" id="ProtNLM"/>
    </source>
</evidence>
<dbReference type="Proteomes" id="UP000298050">
    <property type="component" value="Unassembled WGS sequence"/>
</dbReference>
<dbReference type="OrthoDB" id="8527830at2"/>
<accession>A0A4Z0LVR5</accession>
<organism evidence="1 2">
    <name type="scientific">Mangrovimicrobium sediminis</name>
    <dbReference type="NCBI Taxonomy" id="2562682"/>
    <lineage>
        <taxon>Bacteria</taxon>
        <taxon>Pseudomonadati</taxon>
        <taxon>Pseudomonadota</taxon>
        <taxon>Gammaproteobacteria</taxon>
        <taxon>Cellvibrionales</taxon>
        <taxon>Halieaceae</taxon>
        <taxon>Mangrovimicrobium</taxon>
    </lineage>
</organism>
<keyword evidence="2" id="KW-1185">Reference proteome</keyword>
<name>A0A4Z0LVR5_9GAMM</name>
<sequence>MPFVKRDARGAVVAISREPAEGFVEEAGPSVEDIQALLGLGEDDSLAGTDQDFIRVLEDVVDLLIDKGVFLFTELPESAQQKILQRQRLRRAAGDSLQLLGDD</sequence>
<reference evidence="1 2" key="1">
    <citation type="submission" date="2019-04" db="EMBL/GenBank/DDBJ databases">
        <title>Taxonomy of novel Haliea sp. from mangrove soil of West Coast of India.</title>
        <authorList>
            <person name="Verma A."/>
            <person name="Kumar P."/>
            <person name="Krishnamurthi S."/>
        </authorList>
    </citation>
    <scope>NUCLEOTIDE SEQUENCE [LARGE SCALE GENOMIC DNA]</scope>
    <source>
        <strain evidence="1 2">SAOS-164</strain>
    </source>
</reference>
<evidence type="ECO:0000313" key="1">
    <source>
        <dbReference type="EMBL" id="TGD71493.1"/>
    </source>
</evidence>
<dbReference type="EMBL" id="SRLE01000013">
    <property type="protein sequence ID" value="TGD71493.1"/>
    <property type="molecule type" value="Genomic_DNA"/>
</dbReference>
<comment type="caution">
    <text evidence="1">The sequence shown here is derived from an EMBL/GenBank/DDBJ whole genome shotgun (WGS) entry which is preliminary data.</text>
</comment>